<dbReference type="InterPro" id="IPR000330">
    <property type="entry name" value="SNF2_N"/>
</dbReference>
<dbReference type="InterPro" id="IPR049730">
    <property type="entry name" value="SNF2/RAD54-like_C"/>
</dbReference>
<proteinExistence type="predicted"/>
<evidence type="ECO:0000256" key="3">
    <source>
        <dbReference type="ARBA" id="ARBA00022806"/>
    </source>
</evidence>
<dbReference type="Gene3D" id="3.40.50.300">
    <property type="entry name" value="P-loop containing nucleotide triphosphate hydrolases"/>
    <property type="match status" value="1"/>
</dbReference>
<dbReference type="SMART" id="SM00490">
    <property type="entry name" value="HELICc"/>
    <property type="match status" value="1"/>
</dbReference>
<dbReference type="GO" id="GO:0016787">
    <property type="term" value="F:hydrolase activity"/>
    <property type="evidence" value="ECO:0007669"/>
    <property type="project" value="UniProtKB-KW"/>
</dbReference>
<organism evidence="8 9">
    <name type="scientific">Rariglobus hedericola</name>
    <dbReference type="NCBI Taxonomy" id="2597822"/>
    <lineage>
        <taxon>Bacteria</taxon>
        <taxon>Pseudomonadati</taxon>
        <taxon>Verrucomicrobiota</taxon>
        <taxon>Opitutia</taxon>
        <taxon>Opitutales</taxon>
        <taxon>Opitutaceae</taxon>
        <taxon>Rariglobus</taxon>
    </lineage>
</organism>
<reference evidence="8 9" key="1">
    <citation type="submission" date="2019-07" db="EMBL/GenBank/DDBJ databases">
        <title>Description of 53C-WASEF.</title>
        <authorList>
            <person name="Pitt A."/>
            <person name="Hahn M.W."/>
        </authorList>
    </citation>
    <scope>NUCLEOTIDE SEQUENCE [LARGE SCALE GENOMIC DNA]</scope>
    <source>
        <strain evidence="8 9">53C-WASEF</strain>
    </source>
</reference>
<keyword evidence="4" id="KW-0067">ATP-binding</keyword>
<name>A0A556QJC5_9BACT</name>
<dbReference type="PANTHER" id="PTHR45766">
    <property type="entry name" value="DNA ANNEALING HELICASE AND ENDONUCLEASE ZRANB3 FAMILY MEMBER"/>
    <property type="match status" value="1"/>
</dbReference>
<dbReference type="InterPro" id="IPR038718">
    <property type="entry name" value="SNF2-like_sf"/>
</dbReference>
<feature type="domain" description="Helicase C-terminal" evidence="7">
    <location>
        <begin position="504"/>
        <end position="688"/>
    </location>
</feature>
<dbReference type="InterPro" id="IPR027417">
    <property type="entry name" value="P-loop_NTPase"/>
</dbReference>
<dbReference type="CDD" id="cd18793">
    <property type="entry name" value="SF2_C_SNF"/>
    <property type="match status" value="1"/>
</dbReference>
<dbReference type="EMBL" id="VMBG01000002">
    <property type="protein sequence ID" value="TSJ76755.1"/>
    <property type="molecule type" value="Genomic_DNA"/>
</dbReference>
<dbReference type="SMART" id="SM00487">
    <property type="entry name" value="DEXDc"/>
    <property type="match status" value="1"/>
</dbReference>
<feature type="coiled-coil region" evidence="5">
    <location>
        <begin position="951"/>
        <end position="1007"/>
    </location>
</feature>
<dbReference type="CDD" id="cd18011">
    <property type="entry name" value="DEXDc_RapA"/>
    <property type="match status" value="1"/>
</dbReference>
<keyword evidence="5" id="KW-0175">Coiled coil</keyword>
<keyword evidence="2" id="KW-0378">Hydrolase</keyword>
<evidence type="ECO:0000259" key="7">
    <source>
        <dbReference type="PROSITE" id="PS51194"/>
    </source>
</evidence>
<dbReference type="SUPFAM" id="SSF52540">
    <property type="entry name" value="P-loop containing nucleoside triphosphate hydrolases"/>
    <property type="match status" value="2"/>
</dbReference>
<feature type="domain" description="Helicase ATP-binding" evidence="6">
    <location>
        <begin position="132"/>
        <end position="317"/>
    </location>
</feature>
<dbReference type="Gene3D" id="3.40.50.10810">
    <property type="entry name" value="Tandem AAA-ATPase domain"/>
    <property type="match status" value="1"/>
</dbReference>
<dbReference type="Proteomes" id="UP000315648">
    <property type="component" value="Unassembled WGS sequence"/>
</dbReference>
<dbReference type="AlphaFoldDB" id="A0A556QJC5"/>
<dbReference type="PROSITE" id="PS51192">
    <property type="entry name" value="HELICASE_ATP_BIND_1"/>
    <property type="match status" value="1"/>
</dbReference>
<dbReference type="InterPro" id="IPR057342">
    <property type="entry name" value="DEXDc_RapA"/>
</dbReference>
<dbReference type="RefSeq" id="WP_144230512.1">
    <property type="nucleotide sequence ID" value="NZ_CBCRVV010000009.1"/>
</dbReference>
<evidence type="ECO:0000313" key="8">
    <source>
        <dbReference type="EMBL" id="TSJ76755.1"/>
    </source>
</evidence>
<dbReference type="InterPro" id="IPR014001">
    <property type="entry name" value="Helicase_ATP-bd"/>
</dbReference>
<dbReference type="PROSITE" id="PS51194">
    <property type="entry name" value="HELICASE_CTER"/>
    <property type="match status" value="1"/>
</dbReference>
<keyword evidence="1" id="KW-0547">Nucleotide-binding</keyword>
<evidence type="ECO:0000256" key="4">
    <source>
        <dbReference type="ARBA" id="ARBA00022840"/>
    </source>
</evidence>
<keyword evidence="3 8" id="KW-0347">Helicase</keyword>
<keyword evidence="9" id="KW-1185">Reference proteome</keyword>
<evidence type="ECO:0000256" key="1">
    <source>
        <dbReference type="ARBA" id="ARBA00022741"/>
    </source>
</evidence>
<dbReference type="Pfam" id="PF00176">
    <property type="entry name" value="SNF2-rel_dom"/>
    <property type="match status" value="1"/>
</dbReference>
<evidence type="ECO:0000256" key="5">
    <source>
        <dbReference type="SAM" id="Coils"/>
    </source>
</evidence>
<dbReference type="GO" id="GO:0005524">
    <property type="term" value="F:ATP binding"/>
    <property type="evidence" value="ECO:0007669"/>
    <property type="project" value="UniProtKB-KW"/>
</dbReference>
<evidence type="ECO:0000256" key="2">
    <source>
        <dbReference type="ARBA" id="ARBA00022801"/>
    </source>
</evidence>
<protein>
    <submittedName>
        <fullName evidence="8">Helicase</fullName>
    </submittedName>
</protein>
<dbReference type="NCBIfam" id="NF038317">
    <property type="entry name" value="DISARM_DrmD"/>
    <property type="match status" value="1"/>
</dbReference>
<comment type="caution">
    <text evidence="8">The sequence shown here is derived from an EMBL/GenBank/DDBJ whole genome shotgun (WGS) entry which is preliminary data.</text>
</comment>
<dbReference type="Pfam" id="PF00271">
    <property type="entry name" value="Helicase_C"/>
    <property type="match status" value="1"/>
</dbReference>
<dbReference type="PANTHER" id="PTHR45766:SF6">
    <property type="entry name" value="SWI_SNF-RELATED MATRIX-ASSOCIATED ACTIN-DEPENDENT REGULATOR OF CHROMATIN SUBFAMILY A-LIKE PROTEIN 1"/>
    <property type="match status" value="1"/>
</dbReference>
<dbReference type="InterPro" id="IPR001650">
    <property type="entry name" value="Helicase_C-like"/>
</dbReference>
<evidence type="ECO:0000259" key="6">
    <source>
        <dbReference type="PROSITE" id="PS51192"/>
    </source>
</evidence>
<gene>
    <name evidence="8" type="ORF">FPL22_11560</name>
</gene>
<accession>A0A556QJC5</accession>
<sequence length="1045" mass="116906">MIGANPEVPLQDIPAEGQLVKVRGRDWVVSNVLESDLAAPGMPLQHLVSLSAIDEDSFGETLRVVWQIEPGAQISTRAGFPSITGHDDPDRMEAFIDAVRWGASVNADRSFLQSPFRSGVSIESYQLDPVVRAIDMARVNLLIADDVGLGKTIEAGLVIQELLVRHRARTVFVVVPSSLQLKWQAEMQEKFGLEFRIINTEYLAQLRREQGIHANPWTSFPRLIASMDWMKSGEALRLIKDVLPPHLSYPRKFDILVVDEAHNVAPAMATQYAIESQRTSLIRRIAPHFEHRIFLSATPHNGYQESFTSLLELLDDQRFARSAMPEEKQLQRVMVRRLKTDLVDPAGNPIYPKRVIKTLPVSYTKEEKDAHALLKCYAASRAQTAGEPRSALGSAFVLNLLKKRLFSSPRAFALTLAKHQESLAGRGRKSAASDLDERILRKAISKLEEDTSNDEQIEDSIADAVGEAGAVVAPLTPDQRELLEKLSAWANASKSRPDSKAQAILAWLDEHIRPEGRWGDARVILFTEYRATHSWLHEILTQHGYGAERLMVLHGSLDPDERAKVMAAFQAAPSESKVRILLATDAASEGIDLQNHCNFLIHVEIPWNPNVMEQRNGRIDRHGQKKPPTIWHPVGSTFTPGVDSATTKVGEVDGDHEYLMRAVMKVEAIREDLGSVGPVIAQQIVEAMSGKRATIDTREAEVKAAKARRFVVAERKLNERIAKLHERLLEARNDFHLSPERIARAVQVALQISEKPALRAIAWPGAPTGAVFEVPAIPGWERATEGLHHPHSGHRRPITFDHEVAKGRDDIVLAHLNHRLVQMCLRILRAEVWSSDSRKRLHRVAVRRSSDPDLTTPLVVVCSRLLVTGGNHHQLHEELTLAGGELRPDGFSRVAQVGRLETWLENAIPCEPSAAILTGLKAQFDRDVDSITSANDARARERLRFLENTLARRKESDVADITGLLQELEKTLRHELEPTKVKQLELSLGLENERLQLRRDVAALQARLDRIPQERIDEIAALERRYSALAHRTFPVAVTFILPAK</sequence>
<dbReference type="OrthoDB" id="9814088at2"/>
<dbReference type="GO" id="GO:0004386">
    <property type="term" value="F:helicase activity"/>
    <property type="evidence" value="ECO:0007669"/>
    <property type="project" value="UniProtKB-KW"/>
</dbReference>
<evidence type="ECO:0000313" key="9">
    <source>
        <dbReference type="Proteomes" id="UP000315648"/>
    </source>
</evidence>